<gene>
    <name evidence="3" type="ORF">CLV72_10836</name>
</gene>
<evidence type="ECO:0000313" key="3">
    <source>
        <dbReference type="EMBL" id="PRX96032.1"/>
    </source>
</evidence>
<comment type="caution">
    <text evidence="3">The sequence shown here is derived from an EMBL/GenBank/DDBJ whole genome shotgun (WGS) entry which is preliminary data.</text>
</comment>
<accession>A0A2T0PWX3</accession>
<sequence length="356" mass="37339">MGVARPGAAALLAAAAVAAGCAVPAGEELPADFVQVVNRELVFGYDAENTQLVELPDDAGLAGPGYAFTLGDLTVASRVDAEGARLNGLDGPVRTAEGHELLVVTIRYDPALAASRPDPWQGVTAEIAVDGRPRPLDLSGIDGVVPASLMVSVPEGAPTSLRVTEDGQTQAIDVRTGQITEREETHSERVRRTQRLDLTAELRGRVEGGGTRRPFTVVVRPGTVDAGAELDSYLPGIGWAESGRAWLVVSSFSFADDGLDLDRGQPVTLDLDLTDSFSLRLPAGGTRRPLPDGARAGAEAGVSGQSVVFEVPQDFRSGTLVFSPRGELARAAGGGDSEPLSWVDEPPTTEWDIEVR</sequence>
<dbReference type="RefSeq" id="WP_106250597.1">
    <property type="nucleotide sequence ID" value="NZ_PVZC01000008.1"/>
</dbReference>
<evidence type="ECO:0000256" key="2">
    <source>
        <dbReference type="SAM" id="SignalP"/>
    </source>
</evidence>
<feature type="region of interest" description="Disordered" evidence="1">
    <location>
        <begin position="329"/>
        <end position="356"/>
    </location>
</feature>
<feature type="signal peptide" evidence="2">
    <location>
        <begin position="1"/>
        <end position="18"/>
    </location>
</feature>
<dbReference type="OrthoDB" id="3721452at2"/>
<protein>
    <submittedName>
        <fullName evidence="3">Uncharacterized protein</fullName>
    </submittedName>
</protein>
<proteinExistence type="predicted"/>
<reference evidence="3 4" key="1">
    <citation type="submission" date="2018-03" db="EMBL/GenBank/DDBJ databases">
        <title>Genomic Encyclopedia of Archaeal and Bacterial Type Strains, Phase II (KMG-II): from individual species to whole genera.</title>
        <authorList>
            <person name="Goeker M."/>
        </authorList>
    </citation>
    <scope>NUCLEOTIDE SEQUENCE [LARGE SCALE GENOMIC DNA]</scope>
    <source>
        <strain evidence="3 4">DSM 45601</strain>
    </source>
</reference>
<dbReference type="Proteomes" id="UP000237846">
    <property type="component" value="Unassembled WGS sequence"/>
</dbReference>
<evidence type="ECO:0000256" key="1">
    <source>
        <dbReference type="SAM" id="MobiDB-lite"/>
    </source>
</evidence>
<dbReference type="PROSITE" id="PS51257">
    <property type="entry name" value="PROKAR_LIPOPROTEIN"/>
    <property type="match status" value="1"/>
</dbReference>
<evidence type="ECO:0000313" key="4">
    <source>
        <dbReference type="Proteomes" id="UP000237846"/>
    </source>
</evidence>
<dbReference type="AlphaFoldDB" id="A0A2T0PWX3"/>
<dbReference type="EMBL" id="PVZC01000008">
    <property type="protein sequence ID" value="PRX96032.1"/>
    <property type="molecule type" value="Genomic_DNA"/>
</dbReference>
<feature type="chain" id="PRO_5038421264" evidence="2">
    <location>
        <begin position="19"/>
        <end position="356"/>
    </location>
</feature>
<organism evidence="3 4">
    <name type="scientific">Allonocardiopsis opalescens</name>
    <dbReference type="NCBI Taxonomy" id="1144618"/>
    <lineage>
        <taxon>Bacteria</taxon>
        <taxon>Bacillati</taxon>
        <taxon>Actinomycetota</taxon>
        <taxon>Actinomycetes</taxon>
        <taxon>Streptosporangiales</taxon>
        <taxon>Allonocardiopsis</taxon>
    </lineage>
</organism>
<keyword evidence="2" id="KW-0732">Signal</keyword>
<name>A0A2T0PWX3_9ACTN</name>
<keyword evidence="4" id="KW-1185">Reference proteome</keyword>